<protein>
    <submittedName>
        <fullName evidence="1">Type III secretion protein</fullName>
    </submittedName>
</protein>
<name>A0ABU1CTH3_9PSED</name>
<keyword evidence="2" id="KW-1185">Reference proteome</keyword>
<evidence type="ECO:0000313" key="2">
    <source>
        <dbReference type="Proteomes" id="UP001224477"/>
    </source>
</evidence>
<proteinExistence type="predicted"/>
<dbReference type="RefSeq" id="WP_063033136.1">
    <property type="nucleotide sequence ID" value="NZ_CP012400.2"/>
</dbReference>
<accession>A0ABU1CTH3</accession>
<dbReference type="Proteomes" id="UP001224477">
    <property type="component" value="Unassembled WGS sequence"/>
</dbReference>
<organism evidence="1 2">
    <name type="scientific">Pseudomonas yamanorum</name>
    <dbReference type="NCBI Taxonomy" id="515393"/>
    <lineage>
        <taxon>Bacteria</taxon>
        <taxon>Pseudomonadati</taxon>
        <taxon>Pseudomonadota</taxon>
        <taxon>Gammaproteobacteria</taxon>
        <taxon>Pseudomonadales</taxon>
        <taxon>Pseudomonadaceae</taxon>
        <taxon>Pseudomonas</taxon>
    </lineage>
</organism>
<dbReference type="EMBL" id="JAVGXC010000016">
    <property type="protein sequence ID" value="MDR0190583.1"/>
    <property type="molecule type" value="Genomic_DNA"/>
</dbReference>
<sequence>MTEQLNWVQWWAFPWRSAHADWNVADKYRALDALCRSNHALASTTLGIPPCLPATPHVTVLRLALASKAQLELMLALLSDTCHRPIDGVLSENQHLWCLSLSKALNPNTVLSHDDDPLQLLRAWVEPTVWQRLRLRFARHRVLALEQKNADFYDVHNRLDILWQAVVWRVTTTTNDERLP</sequence>
<gene>
    <name evidence="1" type="ORF">RCO22_16705</name>
</gene>
<reference evidence="1 2" key="1">
    <citation type="journal article" date="2023" name="Microbiol. Resour. Announc.">
        <title>Whole-genome sequence of Pseudomonas yamanorum OLsAu1 isolated from the edible ectomycorrhizal mushroom Lactarius sp. section Deliciosi.</title>
        <authorList>
            <person name="Ramirez-Mendoza R."/>
            <person name="Angeles-Argaiz R.E."/>
            <person name="Hernandez-Oaxaca D."/>
            <person name="Aguirre-Beltran L."/>
            <person name="Almaraz-Suarez J."/>
            <person name="Perez-Moreno J."/>
        </authorList>
    </citation>
    <scope>NUCLEOTIDE SEQUENCE [LARGE SCALE GENOMIC DNA]</scope>
    <source>
        <strain evidence="1 2">OLsAu1</strain>
    </source>
</reference>
<comment type="caution">
    <text evidence="1">The sequence shown here is derived from an EMBL/GenBank/DDBJ whole genome shotgun (WGS) entry which is preliminary data.</text>
</comment>
<evidence type="ECO:0000313" key="1">
    <source>
        <dbReference type="EMBL" id="MDR0190583.1"/>
    </source>
</evidence>